<proteinExistence type="predicted"/>
<evidence type="ECO:0000256" key="2">
    <source>
        <dbReference type="ARBA" id="ARBA00023125"/>
    </source>
</evidence>
<accession>A0ABU0J3D7</accession>
<name>A0ABU0J3D7_9HYPH</name>
<dbReference type="InterPro" id="IPR037171">
    <property type="entry name" value="NagB/RpiA_transferase-like"/>
</dbReference>
<feature type="domain" description="HTH deoR-type" evidence="4">
    <location>
        <begin position="12"/>
        <end position="67"/>
    </location>
</feature>
<dbReference type="PRINTS" id="PR00037">
    <property type="entry name" value="HTHLACR"/>
</dbReference>
<dbReference type="PROSITE" id="PS51000">
    <property type="entry name" value="HTH_DEOR_2"/>
    <property type="match status" value="1"/>
</dbReference>
<dbReference type="SMART" id="SM00420">
    <property type="entry name" value="HTH_DEOR"/>
    <property type="match status" value="1"/>
</dbReference>
<keyword evidence="1" id="KW-0805">Transcription regulation</keyword>
<protein>
    <submittedName>
        <fullName evidence="5">DeoR/GlpR family transcriptional regulator of sugar metabolism</fullName>
    </submittedName>
</protein>
<dbReference type="Gene3D" id="3.40.50.1360">
    <property type="match status" value="1"/>
</dbReference>
<keyword evidence="3" id="KW-0804">Transcription</keyword>
<keyword evidence="6" id="KW-1185">Reference proteome</keyword>
<dbReference type="Pfam" id="PF08220">
    <property type="entry name" value="HTH_DeoR"/>
    <property type="match status" value="1"/>
</dbReference>
<reference evidence="5 6" key="1">
    <citation type="submission" date="2023-07" db="EMBL/GenBank/DDBJ databases">
        <title>Genomic Encyclopedia of Type Strains, Phase IV (KMG-IV): sequencing the most valuable type-strain genomes for metagenomic binning, comparative biology and taxonomic classification.</title>
        <authorList>
            <person name="Goeker M."/>
        </authorList>
    </citation>
    <scope>NUCLEOTIDE SEQUENCE [LARGE SCALE GENOMIC DNA]</scope>
    <source>
        <strain evidence="5 6">DSM 19619</strain>
    </source>
</reference>
<dbReference type="SUPFAM" id="SSF100950">
    <property type="entry name" value="NagB/RpiA/CoA transferase-like"/>
    <property type="match status" value="1"/>
</dbReference>
<dbReference type="SMART" id="SM01134">
    <property type="entry name" value="DeoRC"/>
    <property type="match status" value="1"/>
</dbReference>
<dbReference type="InterPro" id="IPR001034">
    <property type="entry name" value="DeoR_HTH"/>
</dbReference>
<evidence type="ECO:0000256" key="3">
    <source>
        <dbReference type="ARBA" id="ARBA00023163"/>
    </source>
</evidence>
<dbReference type="InterPro" id="IPR014036">
    <property type="entry name" value="DeoR-like_C"/>
</dbReference>
<sequence>MSSQTKRVELIPAKRHAMIIEYLRTHGASSIGELAEATRGSISTVRRDLEQLEEDGYLERTHGGARLPPVLATFERERVLNAHLQSRQKMAIGAEAALRLNPRESVICDGSSTVFEAVRVAIARNMPLTIVTNSLDVAQLCASAPNWQVIMPGGTIRQGMNCLYGEPGLSFFKVLHADVCLVGAYAINEDSLTDATIEAAIMKGAMIKSARRTIVLADSSKFTVPAFLTSCELSAVHELITDDGISAAHREALKGRNVQLTTVPVPPDDAD</sequence>
<organism evidence="5 6">
    <name type="scientific">Labrys wisconsinensis</name>
    <dbReference type="NCBI Taxonomy" id="425677"/>
    <lineage>
        <taxon>Bacteria</taxon>
        <taxon>Pseudomonadati</taxon>
        <taxon>Pseudomonadota</taxon>
        <taxon>Alphaproteobacteria</taxon>
        <taxon>Hyphomicrobiales</taxon>
        <taxon>Xanthobacteraceae</taxon>
        <taxon>Labrys</taxon>
    </lineage>
</organism>
<dbReference type="PROSITE" id="PS00894">
    <property type="entry name" value="HTH_DEOR_1"/>
    <property type="match status" value="1"/>
</dbReference>
<evidence type="ECO:0000313" key="5">
    <source>
        <dbReference type="EMBL" id="MDQ0468120.1"/>
    </source>
</evidence>
<comment type="caution">
    <text evidence="5">The sequence shown here is derived from an EMBL/GenBank/DDBJ whole genome shotgun (WGS) entry which is preliminary data.</text>
</comment>
<dbReference type="PANTHER" id="PTHR30363">
    <property type="entry name" value="HTH-TYPE TRANSCRIPTIONAL REGULATOR SRLR-RELATED"/>
    <property type="match status" value="1"/>
</dbReference>
<dbReference type="Proteomes" id="UP001242480">
    <property type="component" value="Unassembled WGS sequence"/>
</dbReference>
<dbReference type="InterPro" id="IPR018356">
    <property type="entry name" value="Tscrpt_reg_HTH_DeoR_CS"/>
</dbReference>
<dbReference type="InterPro" id="IPR036388">
    <property type="entry name" value="WH-like_DNA-bd_sf"/>
</dbReference>
<dbReference type="PANTHER" id="PTHR30363:SF44">
    <property type="entry name" value="AGA OPERON TRANSCRIPTIONAL REPRESSOR-RELATED"/>
    <property type="match status" value="1"/>
</dbReference>
<dbReference type="RefSeq" id="WP_307268748.1">
    <property type="nucleotide sequence ID" value="NZ_JAUSVX010000001.1"/>
</dbReference>
<dbReference type="EMBL" id="JAUSVX010000001">
    <property type="protein sequence ID" value="MDQ0468120.1"/>
    <property type="molecule type" value="Genomic_DNA"/>
</dbReference>
<gene>
    <name evidence="5" type="ORF">QO011_001115</name>
</gene>
<dbReference type="InterPro" id="IPR050313">
    <property type="entry name" value="Carb_Metab_HTH_regulators"/>
</dbReference>
<evidence type="ECO:0000313" key="6">
    <source>
        <dbReference type="Proteomes" id="UP001242480"/>
    </source>
</evidence>
<dbReference type="Pfam" id="PF00455">
    <property type="entry name" value="DeoRC"/>
    <property type="match status" value="1"/>
</dbReference>
<dbReference type="InterPro" id="IPR036390">
    <property type="entry name" value="WH_DNA-bd_sf"/>
</dbReference>
<evidence type="ECO:0000256" key="1">
    <source>
        <dbReference type="ARBA" id="ARBA00023015"/>
    </source>
</evidence>
<dbReference type="Gene3D" id="1.10.10.10">
    <property type="entry name" value="Winged helix-like DNA-binding domain superfamily/Winged helix DNA-binding domain"/>
    <property type="match status" value="1"/>
</dbReference>
<dbReference type="SUPFAM" id="SSF46785">
    <property type="entry name" value="Winged helix' DNA-binding domain"/>
    <property type="match status" value="1"/>
</dbReference>
<keyword evidence="2" id="KW-0238">DNA-binding</keyword>
<evidence type="ECO:0000259" key="4">
    <source>
        <dbReference type="PROSITE" id="PS51000"/>
    </source>
</evidence>